<comment type="caution">
    <text evidence="1">The sequence shown here is derived from an EMBL/GenBank/DDBJ whole genome shotgun (WGS) entry which is preliminary data.</text>
</comment>
<organism evidence="1 2">
    <name type="scientific">Marinoscillum furvescens DSM 4134</name>
    <dbReference type="NCBI Taxonomy" id="1122208"/>
    <lineage>
        <taxon>Bacteria</taxon>
        <taxon>Pseudomonadati</taxon>
        <taxon>Bacteroidota</taxon>
        <taxon>Cytophagia</taxon>
        <taxon>Cytophagales</taxon>
        <taxon>Reichenbachiellaceae</taxon>
        <taxon>Marinoscillum</taxon>
    </lineage>
</organism>
<gene>
    <name evidence="1" type="ORF">C7460_104140</name>
</gene>
<evidence type="ECO:0000313" key="1">
    <source>
        <dbReference type="EMBL" id="REE01120.1"/>
    </source>
</evidence>
<accession>A0A3D9L741</accession>
<reference evidence="1 2" key="1">
    <citation type="submission" date="2018-07" db="EMBL/GenBank/DDBJ databases">
        <title>Genomic Encyclopedia of Type Strains, Phase IV (KMG-IV): sequencing the most valuable type-strain genomes for metagenomic binning, comparative biology and taxonomic classification.</title>
        <authorList>
            <person name="Goeker M."/>
        </authorList>
    </citation>
    <scope>NUCLEOTIDE SEQUENCE [LARGE SCALE GENOMIC DNA]</scope>
    <source>
        <strain evidence="1 2">DSM 4134</strain>
    </source>
</reference>
<proteinExistence type="predicted"/>
<keyword evidence="2" id="KW-1185">Reference proteome</keyword>
<protein>
    <recommendedName>
        <fullName evidence="3">Terminase family protein</fullName>
    </recommendedName>
</protein>
<dbReference type="RefSeq" id="WP_115867208.1">
    <property type="nucleotide sequence ID" value="NZ_QREG01000004.1"/>
</dbReference>
<sequence>MKNKPTETPLPGGAGGGLKRIHHNIPQILINMIWAQVTICIWGRATGKTEGPGTDFTLRNALTMPKSLGGIVSVTFDKMLMFIIPKLVKGWQRYGYIQDTHFWVRKFAPKELKREKPFLPVTDPKYFIHWFNGSGQQLISLDRVGISNASDLDYIYGDEARFFKEDNFAEVVNANRGNAEHFGHLSQHHSILLTTDMPRDQRGRWLFHYYDQVDREVIDGIMMLRQRVQELEQQLEEINQKLYTGGVSEYQEKKRRKVQRLIDDFESGLNELRKGTVFVSEASTLDNVDALGIDAILNFKRNLSEYVFRLSVLNERIAQVENGFYSMFDPDTHCYTATNYSYLDKLQLDDYSQAATADCRWYSDYDASRPLHISCDHNAAINWIVTGQIHKARKEARQLNAMYVERPLKIRHLIKKWYDYHKYHLKKNPTVVFWYDHTSVGDNASKDLNFAEEIKSILRKLDCKVISKYIGRTPFHSTKYEFWGSLLEGKREDGWKFMVNESTHQEAIVAIQGTEVKISGKNGFEKDKSKERDKNFPQVEAPHVTEAMDTLWWGLLESDIRHQSEFTDTMTG</sequence>
<evidence type="ECO:0000313" key="2">
    <source>
        <dbReference type="Proteomes" id="UP000256779"/>
    </source>
</evidence>
<name>A0A3D9L741_MARFU</name>
<dbReference type="EMBL" id="QREG01000004">
    <property type="protein sequence ID" value="REE01120.1"/>
    <property type="molecule type" value="Genomic_DNA"/>
</dbReference>
<evidence type="ECO:0008006" key="3">
    <source>
        <dbReference type="Google" id="ProtNLM"/>
    </source>
</evidence>
<dbReference type="Proteomes" id="UP000256779">
    <property type="component" value="Unassembled WGS sequence"/>
</dbReference>
<dbReference type="OrthoDB" id="1151239at2"/>
<dbReference type="AlphaFoldDB" id="A0A3D9L741"/>